<evidence type="ECO:0000313" key="2">
    <source>
        <dbReference type="Proteomes" id="UP000805193"/>
    </source>
</evidence>
<accession>A0AC60P2J2</accession>
<comment type="caution">
    <text evidence="1">The sequence shown here is derived from an EMBL/GenBank/DDBJ whole genome shotgun (WGS) entry which is preliminary data.</text>
</comment>
<sequence>AHFSNAAASCSWTMRYQVGIKQHDGSWQEVGKSKGAWARAIKAATDLAAFEKKMEQ</sequence>
<proteinExistence type="predicted"/>
<protein>
    <submittedName>
        <fullName evidence="1">Uncharacterized protein</fullName>
    </submittedName>
</protein>
<dbReference type="Proteomes" id="UP000805193">
    <property type="component" value="Unassembled WGS sequence"/>
</dbReference>
<feature type="non-terminal residue" evidence="1">
    <location>
        <position position="56"/>
    </location>
</feature>
<gene>
    <name evidence="1" type="ORF">HPB47_009310</name>
</gene>
<feature type="non-terminal residue" evidence="1">
    <location>
        <position position="1"/>
    </location>
</feature>
<dbReference type="EMBL" id="JABSTQ010011249">
    <property type="protein sequence ID" value="KAG0413541.1"/>
    <property type="molecule type" value="Genomic_DNA"/>
</dbReference>
<organism evidence="1 2">
    <name type="scientific">Ixodes persulcatus</name>
    <name type="common">Taiga tick</name>
    <dbReference type="NCBI Taxonomy" id="34615"/>
    <lineage>
        <taxon>Eukaryota</taxon>
        <taxon>Metazoa</taxon>
        <taxon>Ecdysozoa</taxon>
        <taxon>Arthropoda</taxon>
        <taxon>Chelicerata</taxon>
        <taxon>Arachnida</taxon>
        <taxon>Acari</taxon>
        <taxon>Parasitiformes</taxon>
        <taxon>Ixodida</taxon>
        <taxon>Ixodoidea</taxon>
        <taxon>Ixodidae</taxon>
        <taxon>Ixodinae</taxon>
        <taxon>Ixodes</taxon>
    </lineage>
</organism>
<keyword evidence="2" id="KW-1185">Reference proteome</keyword>
<name>A0AC60P2J2_IXOPE</name>
<reference evidence="1 2" key="1">
    <citation type="journal article" date="2020" name="Cell">
        <title>Large-Scale Comparative Analyses of Tick Genomes Elucidate Their Genetic Diversity and Vector Capacities.</title>
        <authorList>
            <consortium name="Tick Genome and Microbiome Consortium (TIGMIC)"/>
            <person name="Jia N."/>
            <person name="Wang J."/>
            <person name="Shi W."/>
            <person name="Du L."/>
            <person name="Sun Y."/>
            <person name="Zhan W."/>
            <person name="Jiang J.F."/>
            <person name="Wang Q."/>
            <person name="Zhang B."/>
            <person name="Ji P."/>
            <person name="Bell-Sakyi L."/>
            <person name="Cui X.M."/>
            <person name="Yuan T.T."/>
            <person name="Jiang B.G."/>
            <person name="Yang W.F."/>
            <person name="Lam T.T."/>
            <person name="Chang Q.C."/>
            <person name="Ding S.J."/>
            <person name="Wang X.J."/>
            <person name="Zhu J.G."/>
            <person name="Ruan X.D."/>
            <person name="Zhao L."/>
            <person name="Wei J.T."/>
            <person name="Ye R.Z."/>
            <person name="Que T.C."/>
            <person name="Du C.H."/>
            <person name="Zhou Y.H."/>
            <person name="Cheng J.X."/>
            <person name="Dai P.F."/>
            <person name="Guo W.B."/>
            <person name="Han X.H."/>
            <person name="Huang E.J."/>
            <person name="Li L.F."/>
            <person name="Wei W."/>
            <person name="Gao Y.C."/>
            <person name="Liu J.Z."/>
            <person name="Shao H.Z."/>
            <person name="Wang X."/>
            <person name="Wang C.C."/>
            <person name="Yang T.C."/>
            <person name="Huo Q.B."/>
            <person name="Li W."/>
            <person name="Chen H.Y."/>
            <person name="Chen S.E."/>
            <person name="Zhou L.G."/>
            <person name="Ni X.B."/>
            <person name="Tian J.H."/>
            <person name="Sheng Y."/>
            <person name="Liu T."/>
            <person name="Pan Y.S."/>
            <person name="Xia L.Y."/>
            <person name="Li J."/>
            <person name="Zhao F."/>
            <person name="Cao W.C."/>
        </authorList>
    </citation>
    <scope>NUCLEOTIDE SEQUENCE [LARGE SCALE GENOMIC DNA]</scope>
    <source>
        <strain evidence="1">Iper-2018</strain>
    </source>
</reference>
<evidence type="ECO:0000313" key="1">
    <source>
        <dbReference type="EMBL" id="KAG0413541.1"/>
    </source>
</evidence>